<dbReference type="GO" id="GO:0004386">
    <property type="term" value="F:helicase activity"/>
    <property type="evidence" value="ECO:0007669"/>
    <property type="project" value="UniProtKB-KW"/>
</dbReference>
<feature type="coiled-coil region" evidence="1">
    <location>
        <begin position="160"/>
        <end position="215"/>
    </location>
</feature>
<feature type="domain" description="Helicase ATP-binding" evidence="2">
    <location>
        <begin position="394"/>
        <end position="551"/>
    </location>
</feature>
<keyword evidence="3" id="KW-0347">Helicase</keyword>
<dbReference type="GO" id="GO:0003677">
    <property type="term" value="F:DNA binding"/>
    <property type="evidence" value="ECO:0007669"/>
    <property type="project" value="UniProtKB-KW"/>
</dbReference>
<dbReference type="InterPro" id="IPR025285">
    <property type="entry name" value="DUF4145"/>
</dbReference>
<sequence length="1163" mass="133727">MSNFNFLTEWPELQEHAKQAEAVVNSDPRSSCFYSRYTLERLVHWMYEFDPWLARSKPKYDTTLNTLINESEFKRSLGSTIFPKIKAVQKAGNNAVHSERKVSQLESTQSLKELHHILYWFYRTYTSANTEEKPATDQVFDLTKVPQTIQVDASLVMNSAKKLKELQKQLTERDNKHQEKLDKELNQNLELQNQLKALQQQLAEQKAQNAKVAEQVKDPHDYNEAETRTFIIDQYLKEMGWNLDAANVKEFPVSGMPISKQNPKGNGFVDYVLWGKDGKPLAVVEAKRTTVNSKEGRRQAELYANCLQNDPQFGGKSGGQRPLIYYTNGYDIYFWDDENYIPRSVQGFLNQDEMQRLIDRRTLAKQLKDVELDTNIAGKGRPYQRLAIESVCEQFDAEKQRKSLLVMATGTGKTRTTIALVDILMRAGWAKNILFLADRNALVNQAKKEFSKLLPKSSPEILSSGTSALKGRLYFSTYPTMLNLLSAAPDTRLFGVGHFDLVIVDEAHRSVYKKYRYIFDYFDALLLGLTATPKNEIDKNTFDIFEQPDGDPTYAYELKEAIDDKFLVPPKDVQVDLGFIRKGIKYTELSEDEKEEWESKEQLEDKDEVLPSEVNKFLFNEDTVDKALEILMERGVKVAGGDRLGKTIIFAANNDHAEFIVERFDANYRKYKGKFARVITYKETYADSLIEEFKGEKKPSDPNIPLTIAVSVDMLDTGVDVPEVVNLMFFKVIKSKVKFLQMLGRGTRLCENLFGPEDNKLFFKVFDCCKNFEYFEMNPDGAKDNGAKSLSQAIFEKRLTISQQLIDNEQFGIYGAEYQRYLIDTLHNRVAGMNLDNFIVRPNRQVVEKYQKLDTWFKLTNEHLAELEKQVSVLPTEAEPLEPDEKEEELALRFDHMMLTMQLALTEKTGITDFYRDKLNQIAAKLESKASVPAVGEQLEWLQYVQSANFWTDLTLEELEQTRRKLRLLMRFIEKESTGVVYTNFQDEVLGVHENEGVYEFGQDGGLELYRKKVESYIKENQDNLTIQRIKRNQPITKLDLEELDNKLFEASGIDNIETYQSTIHPDKSLGVFIRELVGLDRGAAKEAFADYLDEAKFNSQQIRFVNTIIDFLTQNGVMSPAMLAKPPFSDIHFEGVFGLFDDGAVMDLRNRIKRVEAQAVGE</sequence>
<dbReference type="Gene3D" id="3.90.1570.30">
    <property type="match status" value="1"/>
</dbReference>
<dbReference type="CDD" id="cd18032">
    <property type="entry name" value="DEXHc_RE_I_III_res"/>
    <property type="match status" value="1"/>
</dbReference>
<dbReference type="Pfam" id="PF13643">
    <property type="entry name" value="DUF4145"/>
    <property type="match status" value="1"/>
</dbReference>
<keyword evidence="4" id="KW-1185">Reference proteome</keyword>
<dbReference type="Gene3D" id="3.40.50.300">
    <property type="entry name" value="P-loop containing nucleotide triphosphate hydrolases"/>
    <property type="match status" value="2"/>
</dbReference>
<organism evidence="3 4">
    <name type="scientific">Pseudoalteromonas arctica</name>
    <dbReference type="NCBI Taxonomy" id="394751"/>
    <lineage>
        <taxon>Bacteria</taxon>
        <taxon>Pseudomonadati</taxon>
        <taxon>Pseudomonadota</taxon>
        <taxon>Gammaproteobacteria</taxon>
        <taxon>Alteromonadales</taxon>
        <taxon>Pseudoalteromonadaceae</taxon>
        <taxon>Pseudoalteromonas</taxon>
    </lineage>
</organism>
<keyword evidence="1" id="KW-0175">Coiled coil</keyword>
<keyword evidence="3" id="KW-0378">Hydrolase</keyword>
<dbReference type="AlphaFoldDB" id="A0A7Y0HC56"/>
<reference evidence="3" key="1">
    <citation type="submission" date="2020-04" db="EMBL/GenBank/DDBJ databases">
        <title>Genome Sequencing for Pseudoaltermonas arctica.</title>
        <authorList>
            <person name="Elkins N.S."/>
        </authorList>
    </citation>
    <scope>NUCLEOTIDE SEQUENCE [LARGE SCALE GENOMIC DNA]</scope>
    <source>
        <strain evidence="3">NEC-BIFX-2020_0012</strain>
    </source>
</reference>
<dbReference type="GO" id="GO:0009035">
    <property type="term" value="F:type I site-specific deoxyribonuclease activity"/>
    <property type="evidence" value="ECO:0007669"/>
    <property type="project" value="UniProtKB-EC"/>
</dbReference>
<evidence type="ECO:0000256" key="1">
    <source>
        <dbReference type="SAM" id="Coils"/>
    </source>
</evidence>
<evidence type="ECO:0000313" key="4">
    <source>
        <dbReference type="Proteomes" id="UP000570493"/>
    </source>
</evidence>
<name>A0A7Y0HC56_9GAMM</name>
<dbReference type="SUPFAM" id="SSF52540">
    <property type="entry name" value="P-loop containing nucleoside triphosphate hydrolases"/>
    <property type="match status" value="2"/>
</dbReference>
<evidence type="ECO:0000313" key="3">
    <source>
        <dbReference type="EMBL" id="NMM42366.1"/>
    </source>
</evidence>
<comment type="caution">
    <text evidence="3">The sequence shown here is derived from an EMBL/GenBank/DDBJ whole genome shotgun (WGS) entry which is preliminary data.</text>
</comment>
<dbReference type="InterPro" id="IPR006935">
    <property type="entry name" value="Helicase/UvrB_N"/>
</dbReference>
<keyword evidence="3" id="KW-0547">Nucleotide-binding</keyword>
<dbReference type="InterPro" id="IPR050742">
    <property type="entry name" value="Helicase_Restrict-Modif_Enz"/>
</dbReference>
<dbReference type="Pfam" id="PF04313">
    <property type="entry name" value="HSDR_N"/>
    <property type="match status" value="1"/>
</dbReference>
<dbReference type="InterPro" id="IPR014001">
    <property type="entry name" value="Helicase_ATP-bd"/>
</dbReference>
<gene>
    <name evidence="3" type="ORF">HHO47_16445</name>
</gene>
<dbReference type="InterPro" id="IPR013670">
    <property type="entry name" value="EcoEI_R_C_dom"/>
</dbReference>
<dbReference type="CDD" id="cd18799">
    <property type="entry name" value="SF2_C_EcoAI-like"/>
    <property type="match status" value="1"/>
</dbReference>
<keyword evidence="3" id="KW-0067">ATP-binding</keyword>
<dbReference type="PROSITE" id="PS51192">
    <property type="entry name" value="HELICASE_ATP_BIND_1"/>
    <property type="match status" value="1"/>
</dbReference>
<dbReference type="GO" id="GO:0009307">
    <property type="term" value="P:DNA restriction-modification system"/>
    <property type="evidence" value="ECO:0007669"/>
    <property type="project" value="UniProtKB-KW"/>
</dbReference>
<dbReference type="InterPro" id="IPR007409">
    <property type="entry name" value="Restrct_endonuc_type1_HsdR_N"/>
</dbReference>
<dbReference type="RefSeq" id="WP_169021279.1">
    <property type="nucleotide sequence ID" value="NZ_JABBMT010000036.1"/>
</dbReference>
<dbReference type="Proteomes" id="UP000570493">
    <property type="component" value="Unassembled WGS sequence"/>
</dbReference>
<protein>
    <submittedName>
        <fullName evidence="3">DEAD/DEAH box helicase family protein</fullName>
    </submittedName>
</protein>
<dbReference type="SMART" id="SM00487">
    <property type="entry name" value="DEXDc"/>
    <property type="match status" value="1"/>
</dbReference>
<dbReference type="PANTHER" id="PTHR47396">
    <property type="entry name" value="TYPE I RESTRICTION ENZYME ECOKI R PROTEIN"/>
    <property type="match status" value="1"/>
</dbReference>
<proteinExistence type="predicted"/>
<accession>A0A7Y0HC56</accession>
<dbReference type="EMBL" id="JABBMT010000036">
    <property type="protein sequence ID" value="NMM42366.1"/>
    <property type="molecule type" value="Genomic_DNA"/>
</dbReference>
<evidence type="ECO:0000259" key="2">
    <source>
        <dbReference type="PROSITE" id="PS51192"/>
    </source>
</evidence>
<dbReference type="GO" id="GO:0005524">
    <property type="term" value="F:ATP binding"/>
    <property type="evidence" value="ECO:0007669"/>
    <property type="project" value="UniProtKB-KW"/>
</dbReference>
<dbReference type="Pfam" id="PF04851">
    <property type="entry name" value="ResIII"/>
    <property type="match status" value="1"/>
</dbReference>
<dbReference type="GO" id="GO:0005829">
    <property type="term" value="C:cytosol"/>
    <property type="evidence" value="ECO:0007669"/>
    <property type="project" value="TreeGrafter"/>
</dbReference>
<dbReference type="Pfam" id="PF08463">
    <property type="entry name" value="EcoEI_R_C"/>
    <property type="match status" value="1"/>
</dbReference>
<dbReference type="PANTHER" id="PTHR47396:SF1">
    <property type="entry name" value="ATP-DEPENDENT HELICASE IRC3-RELATED"/>
    <property type="match status" value="1"/>
</dbReference>
<dbReference type="InterPro" id="IPR027417">
    <property type="entry name" value="P-loop_NTPase"/>
</dbReference>